<organism evidence="1 2">
    <name type="scientific">Tritrichomonas musculus</name>
    <dbReference type="NCBI Taxonomy" id="1915356"/>
    <lineage>
        <taxon>Eukaryota</taxon>
        <taxon>Metamonada</taxon>
        <taxon>Parabasalia</taxon>
        <taxon>Tritrichomonadida</taxon>
        <taxon>Tritrichomonadidae</taxon>
        <taxon>Tritrichomonas</taxon>
    </lineage>
</organism>
<sequence>MSIDWKSIKPENVESIRETPWNYVNALVQLNLWEKLKETFYDETLVHYATEALLKPKARKNILKNSTEDQIIHLLDTVNQPTRRHLLNILIEQSDESPVSIQVGDNLLKNRDKHFWIYHNYQEIFSLQTIENLSTAFKARIKPEHENDSFEFFERCMNPEKSYDHKKNYLKASYTYMKPKYFAPFRYLSKRVSLGVLLIDLLIESLNGYAKKKKGYLNFVVRPMLDIFFQFSPIWNTNRNVGSIKEAISKLKDTLIKFPYHLTKKSRIQLAITSNSIDNFFMFSSFVNSNILTYDEIVNIIIPEALKHDLELPLAKTRFIKEIISCMLSITGNENVVFFQALHTISETQKDHPLAFLWPKLLSLAEEYYVDQFNNSNYYFIHTLCNLIYTNSYSANLTIPTNFIRFSFDFAMNLLVKIIRETIDNKEEIVNRSPEIYSTRMRTIFTALLSQRDSKYDPRVWEQSESLPFFILTAELRDEIITEYMCDPTGQKDYSSDLSSGLILEPLSVALLFDDLKKMAGSISKDKANKCDKYGFQDKIIFTYPPSLDSTTRKADEAEEKVHVFERSIFRLLRDKDLNTALRAYNVYESFSDKLMTTAIRLDDQELYKFASDSHLRLCRFLSSKINDDIQPNLTKMYCNRIVTPISVYVGLKSNGQYAQSLYDSSISKFPFTTDATLMPLLQILNILLTSSFSETLPGIGEVCAKLTTLVLNRLFTEMPASFTYPLQNTFEYISYNSVYLPPSESRIKAIKDLINSQSNLLLPEKYVVKIMKNKFNQKKTRKINFQQIIGVSIDPSLITPELNKALETFSIEQGVEPFLAVVEFLNQKKAEYQSEDYERPTTRLIEHLILTLKTMLVHQYTYQRDLPIVQFNYEKQNSEATYIANINKWFTQTFDINYSTACVAKYLLPQDTFLYRLFTNKNLNFDMIDELLVYTPLSIYQRQNANYYPNTKKQHIQIQVTFSPKPDEAVILRLRKQDQQPAPKQQHCPTCGSMKPVKGKELPKKVDHEEWIDIISWELIKPLLESDASVFCESIKNDGLSLFKIVKFLYISLKKNTRRETNLNFIAHLLDLCFKDILIEDPEPTEEDKNPKPSPTLFMDENARIIGTLKPFTEDKSQRALRQQQVYNQYNRRKTPKAKPVKKINKVTGQPKFHSTKVLIAYLASILSYDIAKGNVDTTIFTKSLISLLSLYPELLKKKIGNDNYSYYTDHIASALLNHFSFGNQIKDLQWANKFETPTIESFFRLFSCDATHNTALEWVNQFLQMLPRVEERNAIISSFVSALSVKEGPGYTLRTRIRTVAWCLDFHYVGCPLPKYCIDFVDMLSQDKILHVDIRRAIAAGSVAYFRWRAISKANTDQYEELFKVLQNIYDTSRDSMAPTFCQLIRPKFCKNLSRQNEIYKSLMPDTTLPETYLTPQNFGKLAMPHINGWENAHQKFVSTFIGNSLLSKDEKVIQLVIQVLAKMKIRGGVTAEKIAPFVVKALNEFNILAPSQILISFIFNFTIQKPNSEFPGLIDGFVTIFDKIRKKLDEINKEQIQLYWKKDSKFKRDQYHLLSNICTTLSHSIEDRINIIDEKEDFPIAQEVSKKVIKALKGDQQLIMFFEPFADLLNTFEIVSNDNLNEVMMSQEASEDNLRKLLAFISESCLTTWRNRSYPMFVMNLFNKHRDFLTLKLVKEELSKWPLEICQDRRIISLINPLFDSLISRMKDSNDEEEFASILPNIWMFVNSI</sequence>
<gene>
    <name evidence="1" type="ORF">M9Y10_003320</name>
</gene>
<comment type="caution">
    <text evidence="1">The sequence shown here is derived from an EMBL/GenBank/DDBJ whole genome shotgun (WGS) entry which is preliminary data.</text>
</comment>
<name>A0ABR2JQY3_9EUKA</name>
<proteinExistence type="predicted"/>
<dbReference type="Proteomes" id="UP001470230">
    <property type="component" value="Unassembled WGS sequence"/>
</dbReference>
<evidence type="ECO:0000313" key="2">
    <source>
        <dbReference type="Proteomes" id="UP001470230"/>
    </source>
</evidence>
<protein>
    <submittedName>
        <fullName evidence="1">Uncharacterized protein</fullName>
    </submittedName>
</protein>
<evidence type="ECO:0000313" key="1">
    <source>
        <dbReference type="EMBL" id="KAK8880637.1"/>
    </source>
</evidence>
<accession>A0ABR2JQY3</accession>
<keyword evidence="2" id="KW-1185">Reference proteome</keyword>
<dbReference type="EMBL" id="JAPFFF010000010">
    <property type="protein sequence ID" value="KAK8880637.1"/>
    <property type="molecule type" value="Genomic_DNA"/>
</dbReference>
<reference evidence="1 2" key="1">
    <citation type="submission" date="2024-04" db="EMBL/GenBank/DDBJ databases">
        <title>Tritrichomonas musculus Genome.</title>
        <authorList>
            <person name="Alves-Ferreira E."/>
            <person name="Grigg M."/>
            <person name="Lorenzi H."/>
            <person name="Galac M."/>
        </authorList>
    </citation>
    <scope>NUCLEOTIDE SEQUENCE [LARGE SCALE GENOMIC DNA]</scope>
    <source>
        <strain evidence="1 2">EAF2021</strain>
    </source>
</reference>